<dbReference type="STRING" id="671987.R0ITP8"/>
<evidence type="ECO:0000313" key="3">
    <source>
        <dbReference type="Proteomes" id="UP000016935"/>
    </source>
</evidence>
<dbReference type="OrthoDB" id="3762955at2759"/>
<dbReference type="HOGENOM" id="CLU_918796_0_0_1"/>
<organism evidence="2 3">
    <name type="scientific">Exserohilum turcicum (strain 28A)</name>
    <name type="common">Northern leaf blight fungus</name>
    <name type="synonym">Setosphaeria turcica</name>
    <dbReference type="NCBI Taxonomy" id="671987"/>
    <lineage>
        <taxon>Eukaryota</taxon>
        <taxon>Fungi</taxon>
        <taxon>Dikarya</taxon>
        <taxon>Ascomycota</taxon>
        <taxon>Pezizomycotina</taxon>
        <taxon>Dothideomycetes</taxon>
        <taxon>Pleosporomycetidae</taxon>
        <taxon>Pleosporales</taxon>
        <taxon>Pleosporineae</taxon>
        <taxon>Pleosporaceae</taxon>
        <taxon>Exserohilum</taxon>
    </lineage>
</organism>
<feature type="region of interest" description="Disordered" evidence="1">
    <location>
        <begin position="81"/>
        <end position="100"/>
    </location>
</feature>
<gene>
    <name evidence="2" type="ORF">SETTUDRAFT_27948</name>
</gene>
<sequence length="303" mass="33635">MNGQSSPYNNKKRSRDSENKPEKPCLCGDSHFWGQCPYIDTALQQRGFVVDPEKAKKIADFEAKDNCGILNKIWEKNRRFKKSKTRDTNKHNKATDSDSIEIDAGDPLAEQSLQHEAYATLDPATNIHICNNPAEFEWKAPAADDDVVLAGGTKTKIEAWGEVKLPLSTPSGIKRTTLKRVALIQSFFTSLVSLSRLSSSNIHFDSGRNVLYRAVKDAREDVLHVLMAHAGSDAIDHLAENVQGIQQPSTGFAPRTIDCEACSQNKAHQIISRRTGHEVGASRPFETVAIDIIKLDVIGYNRH</sequence>
<name>R0ITP8_EXST2</name>
<dbReference type="EMBL" id="KB908559">
    <property type="protein sequence ID" value="EOA88011.1"/>
    <property type="molecule type" value="Genomic_DNA"/>
</dbReference>
<proteinExistence type="predicted"/>
<dbReference type="GeneID" id="19403191"/>
<dbReference type="Proteomes" id="UP000016935">
    <property type="component" value="Unassembled WGS sequence"/>
</dbReference>
<evidence type="ECO:0000256" key="1">
    <source>
        <dbReference type="SAM" id="MobiDB-lite"/>
    </source>
</evidence>
<reference evidence="2 3" key="2">
    <citation type="journal article" date="2013" name="PLoS Genet.">
        <title>Comparative genome structure, secondary metabolite, and effector coding capacity across Cochliobolus pathogens.</title>
        <authorList>
            <person name="Condon B.J."/>
            <person name="Leng Y."/>
            <person name="Wu D."/>
            <person name="Bushley K.E."/>
            <person name="Ohm R.A."/>
            <person name="Otillar R."/>
            <person name="Martin J."/>
            <person name="Schackwitz W."/>
            <person name="Grimwood J."/>
            <person name="MohdZainudin N."/>
            <person name="Xue C."/>
            <person name="Wang R."/>
            <person name="Manning V.A."/>
            <person name="Dhillon B."/>
            <person name="Tu Z.J."/>
            <person name="Steffenson B.J."/>
            <person name="Salamov A."/>
            <person name="Sun H."/>
            <person name="Lowry S."/>
            <person name="LaButti K."/>
            <person name="Han J."/>
            <person name="Copeland A."/>
            <person name="Lindquist E."/>
            <person name="Barry K."/>
            <person name="Schmutz J."/>
            <person name="Baker S.E."/>
            <person name="Ciuffetti L.M."/>
            <person name="Grigoriev I.V."/>
            <person name="Zhong S."/>
            <person name="Turgeon B.G."/>
        </authorList>
    </citation>
    <scope>NUCLEOTIDE SEQUENCE [LARGE SCALE GENOMIC DNA]</scope>
    <source>
        <strain evidence="3">28A</strain>
    </source>
</reference>
<dbReference type="AlphaFoldDB" id="R0ITP8"/>
<accession>R0ITP8</accession>
<reference evidence="2 3" key="1">
    <citation type="journal article" date="2012" name="PLoS Pathog.">
        <title>Diverse lifestyles and strategies of plant pathogenesis encoded in the genomes of eighteen Dothideomycetes fungi.</title>
        <authorList>
            <person name="Ohm R.A."/>
            <person name="Feau N."/>
            <person name="Henrissat B."/>
            <person name="Schoch C.L."/>
            <person name="Horwitz B.A."/>
            <person name="Barry K.W."/>
            <person name="Condon B.J."/>
            <person name="Copeland A.C."/>
            <person name="Dhillon B."/>
            <person name="Glaser F."/>
            <person name="Hesse C.N."/>
            <person name="Kosti I."/>
            <person name="LaButti K."/>
            <person name="Lindquist E.A."/>
            <person name="Lucas S."/>
            <person name="Salamov A.A."/>
            <person name="Bradshaw R.E."/>
            <person name="Ciuffetti L."/>
            <person name="Hamelin R.C."/>
            <person name="Kema G.H.J."/>
            <person name="Lawrence C."/>
            <person name="Scott J.A."/>
            <person name="Spatafora J.W."/>
            <person name="Turgeon B.G."/>
            <person name="de Wit P.J.G.M."/>
            <person name="Zhong S."/>
            <person name="Goodwin S.B."/>
            <person name="Grigoriev I.V."/>
        </authorList>
    </citation>
    <scope>NUCLEOTIDE SEQUENCE [LARGE SCALE GENOMIC DNA]</scope>
    <source>
        <strain evidence="3">28A</strain>
    </source>
</reference>
<dbReference type="RefSeq" id="XP_008024366.1">
    <property type="nucleotide sequence ID" value="XM_008026175.1"/>
</dbReference>
<protein>
    <submittedName>
        <fullName evidence="2">Uncharacterized protein</fullName>
    </submittedName>
</protein>
<evidence type="ECO:0000313" key="2">
    <source>
        <dbReference type="EMBL" id="EOA88011.1"/>
    </source>
</evidence>
<feature type="region of interest" description="Disordered" evidence="1">
    <location>
        <begin position="1"/>
        <end position="23"/>
    </location>
</feature>
<keyword evidence="3" id="KW-1185">Reference proteome</keyword>
<feature type="compositionally biased region" description="Basic and acidic residues" evidence="1">
    <location>
        <begin position="85"/>
        <end position="96"/>
    </location>
</feature>